<name>A0ABQ1PFY6_9ENTE</name>
<evidence type="ECO:0000313" key="2">
    <source>
        <dbReference type="EMBL" id="GGC96313.1"/>
    </source>
</evidence>
<organism evidence="2 3">
    <name type="scientific">Enterococcus wangshanyuanii</name>
    <dbReference type="NCBI Taxonomy" id="2005703"/>
    <lineage>
        <taxon>Bacteria</taxon>
        <taxon>Bacillati</taxon>
        <taxon>Bacillota</taxon>
        <taxon>Bacilli</taxon>
        <taxon>Lactobacillales</taxon>
        <taxon>Enterococcaceae</taxon>
        <taxon>Enterococcus</taxon>
    </lineage>
</organism>
<keyword evidence="3" id="KW-1185">Reference proteome</keyword>
<evidence type="ECO:0008006" key="4">
    <source>
        <dbReference type="Google" id="ProtNLM"/>
    </source>
</evidence>
<dbReference type="Proteomes" id="UP000630615">
    <property type="component" value="Unassembled WGS sequence"/>
</dbReference>
<sequence>MKIRYLYSHLNGLEFLLIHKPELWNEIVDAITSIEADRFKKLSKAKGRTGIEIYDQKQINKAFQNFLIPKGWKDHRQDYFFTPDEELARETMTMTIDEQKNMIEKNGRNAFKGFNQTDFLKDGVAIEVQFGKYAFVAYDLFVKHMAFYIANDINVGIEILPTKAMQLKMDSGVSAYEKEVYNVYRSGRNTPAVPLIVVGVEPDTKEFNYKSEDDNSFWEKNNTNL</sequence>
<dbReference type="Gene3D" id="3.40.91.20">
    <property type="match status" value="1"/>
</dbReference>
<dbReference type="InterPro" id="IPR011335">
    <property type="entry name" value="Restrct_endonuc-II-like"/>
</dbReference>
<reference evidence="3" key="1">
    <citation type="journal article" date="2019" name="Int. J. Syst. Evol. Microbiol.">
        <title>The Global Catalogue of Microorganisms (GCM) 10K type strain sequencing project: providing services to taxonomists for standard genome sequencing and annotation.</title>
        <authorList>
            <consortium name="The Broad Institute Genomics Platform"/>
            <consortium name="The Broad Institute Genome Sequencing Center for Infectious Disease"/>
            <person name="Wu L."/>
            <person name="Ma J."/>
        </authorList>
    </citation>
    <scope>NUCLEOTIDE SEQUENCE [LARGE SCALE GENOMIC DNA]</scope>
    <source>
        <strain evidence="3">CGMCC 1.15942</strain>
    </source>
</reference>
<comment type="caution">
    <text evidence="2">The sequence shown here is derived from an EMBL/GenBank/DDBJ whole genome shotgun (WGS) entry which is preliminary data.</text>
</comment>
<dbReference type="Pfam" id="PF09195">
    <property type="entry name" value="Endonuc-BglII"/>
    <property type="match status" value="1"/>
</dbReference>
<dbReference type="EMBL" id="BMKI01000006">
    <property type="protein sequence ID" value="GGC96313.1"/>
    <property type="molecule type" value="Genomic_DNA"/>
</dbReference>
<dbReference type="InterPro" id="IPR015278">
    <property type="entry name" value="BglII-like"/>
</dbReference>
<proteinExistence type="predicted"/>
<protein>
    <recommendedName>
        <fullName evidence="4">Restriction endonuclease</fullName>
    </recommendedName>
</protein>
<keyword evidence="1" id="KW-0378">Hydrolase</keyword>
<dbReference type="RefSeq" id="WP_088270399.1">
    <property type="nucleotide sequence ID" value="NZ_BMKI01000006.1"/>
</dbReference>
<accession>A0ABQ1PFY6</accession>
<dbReference type="SUPFAM" id="SSF52980">
    <property type="entry name" value="Restriction endonuclease-like"/>
    <property type="match status" value="1"/>
</dbReference>
<dbReference type="InterPro" id="IPR011338">
    <property type="entry name" value="BamHI/BglII/BstY"/>
</dbReference>
<evidence type="ECO:0000256" key="1">
    <source>
        <dbReference type="ARBA" id="ARBA00022801"/>
    </source>
</evidence>
<gene>
    <name evidence="2" type="ORF">GCM10011573_27420</name>
</gene>
<evidence type="ECO:0000313" key="3">
    <source>
        <dbReference type="Proteomes" id="UP000630615"/>
    </source>
</evidence>